<sequence>MVGATHIWILFESITWVGLFWTTQPPLAADPLTKLPRKGSLLRLRRLVPISHVIEAWGEEVPTEILLLLTNPSQRWEQDQKNKSLAYSQRSLLLGYLPSATMSSLKRPEQSPERAPSPSNKRGRLDVSARFSTKSPTSPKGPLNSRVLQSSPEFSGANLQSSPERPTAESPGWIALEDSRAKLDVVELVLSEQADVETSPDHLKASISNSVEQPAEQLLQKAVVKSSTRKGIKKFAANLVGQAANACKIGPLQDVSNMLQGFADMYIDQGTVSKEYQQLQRRLQKLIGAIESHSGETTSPAVMLKIEKIRGFIERELGSVGYKPSKNQHGWLLEAEKEAGRLDACCHRIQEYMDQILMDTSISFWKLEEERLKDRMLSLVGRIPASLSARYDSSAGADLKRRECTPGTRIDALANLLTWANNSSLDAVYWLNGMAGTGKTTIAYSVCKELAGKGQLAASFFCSRLRDECRDVNLVIPSIAYQLAQYSPGFQSALSEAIEENQDAHHKVLHEQFEELIKKPLLSVHAANPIAHGVMVVVIDALDECDDKDSTRNILR</sequence>
<reference evidence="5" key="1">
    <citation type="submission" date="2021-01" db="EMBL/GenBank/DDBJ databases">
        <authorList>
            <person name="Kaushik A."/>
        </authorList>
    </citation>
    <scope>NUCLEOTIDE SEQUENCE</scope>
    <source>
        <strain evidence="5">AG6-10EEA</strain>
    </source>
</reference>
<keyword evidence="1" id="KW-0677">Repeat</keyword>
<dbReference type="Gene3D" id="3.40.50.300">
    <property type="entry name" value="P-loop containing nucleotide triphosphate hydrolases"/>
    <property type="match status" value="1"/>
</dbReference>
<comment type="caution">
    <text evidence="5">The sequence shown here is derived from an EMBL/GenBank/DDBJ whole genome shotgun (WGS) entry which is preliminary data.</text>
</comment>
<dbReference type="SUPFAM" id="SSF52540">
    <property type="entry name" value="P-loop containing nucleoside triphosphate hydrolases"/>
    <property type="match status" value="1"/>
</dbReference>
<feature type="chain" id="PRO_5034945723" description="Nephrocystin 3-like N-terminal domain-containing protein" evidence="3">
    <location>
        <begin position="29"/>
        <end position="556"/>
    </location>
</feature>
<dbReference type="AlphaFoldDB" id="A0A8H3BVG6"/>
<feature type="non-terminal residue" evidence="5">
    <location>
        <position position="1"/>
    </location>
</feature>
<name>A0A8H3BVG6_9AGAM</name>
<evidence type="ECO:0000256" key="3">
    <source>
        <dbReference type="SAM" id="SignalP"/>
    </source>
</evidence>
<evidence type="ECO:0000259" key="4">
    <source>
        <dbReference type="Pfam" id="PF24883"/>
    </source>
</evidence>
<dbReference type="InterPro" id="IPR056884">
    <property type="entry name" value="NPHP3-like_N"/>
</dbReference>
<feature type="domain" description="Nephrocystin 3-like N-terminal" evidence="4">
    <location>
        <begin position="417"/>
        <end position="555"/>
    </location>
</feature>
<evidence type="ECO:0000313" key="6">
    <source>
        <dbReference type="Proteomes" id="UP000663853"/>
    </source>
</evidence>
<protein>
    <recommendedName>
        <fullName evidence="4">Nephrocystin 3-like N-terminal domain-containing protein</fullName>
    </recommendedName>
</protein>
<evidence type="ECO:0000313" key="5">
    <source>
        <dbReference type="EMBL" id="CAE6466848.1"/>
    </source>
</evidence>
<evidence type="ECO:0000256" key="1">
    <source>
        <dbReference type="ARBA" id="ARBA00022737"/>
    </source>
</evidence>
<keyword evidence="3" id="KW-0732">Signal</keyword>
<dbReference type="Proteomes" id="UP000663853">
    <property type="component" value="Unassembled WGS sequence"/>
</dbReference>
<gene>
    <name evidence="5" type="ORF">RDB_LOCUS69792</name>
</gene>
<proteinExistence type="predicted"/>
<dbReference type="PANTHER" id="PTHR10039">
    <property type="entry name" value="AMELOGENIN"/>
    <property type="match status" value="1"/>
</dbReference>
<evidence type="ECO:0000256" key="2">
    <source>
        <dbReference type="SAM" id="MobiDB-lite"/>
    </source>
</evidence>
<feature type="signal peptide" evidence="3">
    <location>
        <begin position="1"/>
        <end position="28"/>
    </location>
</feature>
<feature type="region of interest" description="Disordered" evidence="2">
    <location>
        <begin position="102"/>
        <end position="172"/>
    </location>
</feature>
<accession>A0A8H3BVG6</accession>
<dbReference type="EMBL" id="CAJMXA010001637">
    <property type="protein sequence ID" value="CAE6466848.1"/>
    <property type="molecule type" value="Genomic_DNA"/>
</dbReference>
<feature type="compositionally biased region" description="Polar residues" evidence="2">
    <location>
        <begin position="146"/>
        <end position="164"/>
    </location>
</feature>
<organism evidence="5 6">
    <name type="scientific">Rhizoctonia solani</name>
    <dbReference type="NCBI Taxonomy" id="456999"/>
    <lineage>
        <taxon>Eukaryota</taxon>
        <taxon>Fungi</taxon>
        <taxon>Dikarya</taxon>
        <taxon>Basidiomycota</taxon>
        <taxon>Agaricomycotina</taxon>
        <taxon>Agaricomycetes</taxon>
        <taxon>Cantharellales</taxon>
        <taxon>Ceratobasidiaceae</taxon>
        <taxon>Rhizoctonia</taxon>
    </lineage>
</organism>
<dbReference type="Pfam" id="PF24883">
    <property type="entry name" value="NPHP3_N"/>
    <property type="match status" value="1"/>
</dbReference>
<dbReference type="PANTHER" id="PTHR10039:SF16">
    <property type="entry name" value="GPI INOSITOL-DEACYLASE"/>
    <property type="match status" value="1"/>
</dbReference>
<dbReference type="InterPro" id="IPR027417">
    <property type="entry name" value="P-loop_NTPase"/>
</dbReference>